<feature type="region of interest" description="Disordered" evidence="1">
    <location>
        <begin position="69"/>
        <end position="94"/>
    </location>
</feature>
<dbReference type="AlphaFoldDB" id="A0A382PFU3"/>
<organism evidence="2">
    <name type="scientific">marine metagenome</name>
    <dbReference type="NCBI Taxonomy" id="408172"/>
    <lineage>
        <taxon>unclassified sequences</taxon>
        <taxon>metagenomes</taxon>
        <taxon>ecological metagenomes</taxon>
    </lineage>
</organism>
<dbReference type="EMBL" id="UINC01106718">
    <property type="protein sequence ID" value="SVC71568.1"/>
    <property type="molecule type" value="Genomic_DNA"/>
</dbReference>
<gene>
    <name evidence="2" type="ORF">METZ01_LOCUS324422</name>
</gene>
<reference evidence="2" key="1">
    <citation type="submission" date="2018-05" db="EMBL/GenBank/DDBJ databases">
        <authorList>
            <person name="Lanie J.A."/>
            <person name="Ng W.-L."/>
            <person name="Kazmierczak K.M."/>
            <person name="Andrzejewski T.M."/>
            <person name="Davidsen T.M."/>
            <person name="Wayne K.J."/>
            <person name="Tettelin H."/>
            <person name="Glass J.I."/>
            <person name="Rusch D."/>
            <person name="Podicherti R."/>
            <person name="Tsui H.-C.T."/>
            <person name="Winkler M.E."/>
        </authorList>
    </citation>
    <scope>NUCLEOTIDE SEQUENCE</scope>
</reference>
<proteinExistence type="predicted"/>
<accession>A0A382PFU3</accession>
<name>A0A382PFU3_9ZZZZ</name>
<evidence type="ECO:0000256" key="1">
    <source>
        <dbReference type="SAM" id="MobiDB-lite"/>
    </source>
</evidence>
<protein>
    <submittedName>
        <fullName evidence="2">Uncharacterized protein</fullName>
    </submittedName>
</protein>
<evidence type="ECO:0000313" key="2">
    <source>
        <dbReference type="EMBL" id="SVC71568.1"/>
    </source>
</evidence>
<sequence>MAKTDDIKFTEEELSSIGELQTDYARINNAFGQIAVAKYNIDLQEDAVRNDLQETRQKEQNILNTITEKYGPGQLDPATGVFTPSEVPDDEDSE</sequence>